<keyword evidence="1" id="KW-0732">Signal</keyword>
<dbReference type="OrthoDB" id="9783700at2"/>
<dbReference type="RefSeq" id="WP_089301510.1">
    <property type="nucleotide sequence ID" value="NZ_FZNW01000010.1"/>
</dbReference>
<gene>
    <name evidence="2" type="ORF">SAMN06265360_11084</name>
</gene>
<organism evidence="2 3">
    <name type="scientific">Haloechinothrix alba</name>
    <dbReference type="NCBI Taxonomy" id="664784"/>
    <lineage>
        <taxon>Bacteria</taxon>
        <taxon>Bacillati</taxon>
        <taxon>Actinomycetota</taxon>
        <taxon>Actinomycetes</taxon>
        <taxon>Pseudonocardiales</taxon>
        <taxon>Pseudonocardiaceae</taxon>
        <taxon>Haloechinothrix</taxon>
    </lineage>
</organism>
<dbReference type="PROSITE" id="PS51257">
    <property type="entry name" value="PROKAR_LIPOPROTEIN"/>
    <property type="match status" value="1"/>
</dbReference>
<keyword evidence="2" id="KW-0808">Transferase</keyword>
<dbReference type="SUPFAM" id="SSF50969">
    <property type="entry name" value="YVTN repeat-like/Quinoprotein amine dehydrogenase"/>
    <property type="match status" value="1"/>
</dbReference>
<evidence type="ECO:0000313" key="3">
    <source>
        <dbReference type="Proteomes" id="UP000198348"/>
    </source>
</evidence>
<dbReference type="Pfam" id="PF05096">
    <property type="entry name" value="Glu_cyclase_2"/>
    <property type="match status" value="1"/>
</dbReference>
<dbReference type="InterPro" id="IPR007788">
    <property type="entry name" value="QCT"/>
</dbReference>
<accession>A0A238XDE9</accession>
<evidence type="ECO:0000313" key="2">
    <source>
        <dbReference type="EMBL" id="SNR56581.1"/>
    </source>
</evidence>
<dbReference type="GO" id="GO:0016603">
    <property type="term" value="F:glutaminyl-peptide cyclotransferase activity"/>
    <property type="evidence" value="ECO:0007669"/>
    <property type="project" value="InterPro"/>
</dbReference>
<dbReference type="Proteomes" id="UP000198348">
    <property type="component" value="Unassembled WGS sequence"/>
</dbReference>
<feature type="chain" id="PRO_5038698666" evidence="1">
    <location>
        <begin position="26"/>
        <end position="270"/>
    </location>
</feature>
<feature type="signal peptide" evidence="1">
    <location>
        <begin position="1"/>
        <end position="25"/>
    </location>
</feature>
<dbReference type="AlphaFoldDB" id="A0A238XDE9"/>
<proteinExistence type="predicted"/>
<keyword evidence="3" id="KW-1185">Reference proteome</keyword>
<dbReference type="PANTHER" id="PTHR31270:SF1">
    <property type="entry name" value="GLUTAMINYL-PEPTIDE CYCLOTRANSFERASE"/>
    <property type="match status" value="1"/>
</dbReference>
<dbReference type="PANTHER" id="PTHR31270">
    <property type="entry name" value="GLUTAMINYL-PEPTIDE CYCLOTRANSFERASE"/>
    <property type="match status" value="1"/>
</dbReference>
<protein>
    <submittedName>
        <fullName evidence="2">Glutamine cyclotransferase</fullName>
    </submittedName>
</protein>
<reference evidence="3" key="1">
    <citation type="submission" date="2017-06" db="EMBL/GenBank/DDBJ databases">
        <authorList>
            <person name="Varghese N."/>
            <person name="Submissions S."/>
        </authorList>
    </citation>
    <scope>NUCLEOTIDE SEQUENCE [LARGE SCALE GENOMIC DNA]</scope>
    <source>
        <strain evidence="3">DSM 45207</strain>
    </source>
</reference>
<evidence type="ECO:0000256" key="1">
    <source>
        <dbReference type="SAM" id="SignalP"/>
    </source>
</evidence>
<dbReference type="EMBL" id="FZNW01000010">
    <property type="protein sequence ID" value="SNR56581.1"/>
    <property type="molecule type" value="Genomic_DNA"/>
</dbReference>
<dbReference type="InterPro" id="IPR011044">
    <property type="entry name" value="Quino_amine_DH_bsu"/>
</dbReference>
<sequence>MRAFSRTARRPVAVCGALTAGLVLACGSPGSGATPPPEDLRADVLETLPHDPTAFTQGFEIAHGTLYESTGLVGESDIRATDIDTGTELARAELAAPLFAEGLTVVDDRVWQLTWKSEIAIERDRETLDELRRVGYEGEGWGLCYQRRHDRLVMSDGSDRLTFRDPDSFAPLDDVAVTSAGEAVERLNELECVGEDVYANVWRSDTVMRIDPADGAVTAEIDASGLLDPQDEDEAGVLNGIASVPGTDRFLLTGKNWPAVFRVRFVPAAS</sequence>
<name>A0A238XDE9_9PSEU</name>